<organism evidence="1 2">
    <name type="scientific">Actinoplanes ianthinogenes</name>
    <dbReference type="NCBI Taxonomy" id="122358"/>
    <lineage>
        <taxon>Bacteria</taxon>
        <taxon>Bacillati</taxon>
        <taxon>Actinomycetota</taxon>
        <taxon>Actinomycetes</taxon>
        <taxon>Micromonosporales</taxon>
        <taxon>Micromonosporaceae</taxon>
        <taxon>Actinoplanes</taxon>
    </lineage>
</organism>
<evidence type="ECO:0000313" key="2">
    <source>
        <dbReference type="Proteomes" id="UP000676967"/>
    </source>
</evidence>
<proteinExistence type="predicted"/>
<dbReference type="Proteomes" id="UP000676967">
    <property type="component" value="Chromosome"/>
</dbReference>
<dbReference type="EMBL" id="AP023356">
    <property type="protein sequence ID" value="BCJ48382.1"/>
    <property type="molecule type" value="Genomic_DNA"/>
</dbReference>
<protein>
    <submittedName>
        <fullName evidence="1">Uncharacterized protein</fullName>
    </submittedName>
</protein>
<gene>
    <name evidence="1" type="ORF">Aiant_90390</name>
</gene>
<reference evidence="1 2" key="1">
    <citation type="submission" date="2020-08" db="EMBL/GenBank/DDBJ databases">
        <title>Whole genome shotgun sequence of Actinoplanes ianthinogenes NBRC 13996.</title>
        <authorList>
            <person name="Komaki H."/>
            <person name="Tamura T."/>
        </authorList>
    </citation>
    <scope>NUCLEOTIDE SEQUENCE [LARGE SCALE GENOMIC DNA]</scope>
    <source>
        <strain evidence="1 2">NBRC 13996</strain>
    </source>
</reference>
<dbReference type="RefSeq" id="WP_189335461.1">
    <property type="nucleotide sequence ID" value="NZ_AP023356.1"/>
</dbReference>
<evidence type="ECO:0000313" key="1">
    <source>
        <dbReference type="EMBL" id="BCJ48382.1"/>
    </source>
</evidence>
<accession>A0ABN6CTB0</accession>
<sequence>MEVERLAGTFVAEIGYRGAWPVLVFCDNRPTPAVEARLYIDATWTIGEVSGTADDDVAWLTAALALHDRTVEEALVDDTGALHVRTDSGAVLVVSGEAEAYTVGEPWRLTGWR</sequence>
<name>A0ABN6CTB0_9ACTN</name>
<keyword evidence="2" id="KW-1185">Reference proteome</keyword>